<dbReference type="EMBL" id="RFFH01000002">
    <property type="protein sequence ID" value="RMI34114.1"/>
    <property type="molecule type" value="Genomic_DNA"/>
</dbReference>
<keyword evidence="1" id="KW-0378">Hydrolase</keyword>
<dbReference type="RefSeq" id="WP_122187039.1">
    <property type="nucleotide sequence ID" value="NZ_RFFH01000002.1"/>
</dbReference>
<gene>
    <name evidence="1" type="ORF">EBN03_06705</name>
</gene>
<evidence type="ECO:0000313" key="1">
    <source>
        <dbReference type="EMBL" id="RMI34114.1"/>
    </source>
</evidence>
<dbReference type="Proteomes" id="UP000279275">
    <property type="component" value="Unassembled WGS sequence"/>
</dbReference>
<accession>A0A3M2L9M5</accession>
<sequence>MGRRLDDAELHQLWLATSSDGGRAIQPNILRYIGERHANATRWVQALESYPGPLLFVWGPDDPNSGGHVLPRLRERLGHAEFVVLDEEPVTGHYPHLENPQPVGAALTRFFTEG</sequence>
<dbReference type="OrthoDB" id="334507at2"/>
<dbReference type="AlphaFoldDB" id="A0A3M2L9M5"/>
<name>A0A3M2L9M5_9NOCA</name>
<evidence type="ECO:0000313" key="2">
    <source>
        <dbReference type="Proteomes" id="UP000279275"/>
    </source>
</evidence>
<organism evidence="1 2">
    <name type="scientific">Nocardia stercoris</name>
    <dbReference type="NCBI Taxonomy" id="2483361"/>
    <lineage>
        <taxon>Bacteria</taxon>
        <taxon>Bacillati</taxon>
        <taxon>Actinomycetota</taxon>
        <taxon>Actinomycetes</taxon>
        <taxon>Mycobacteriales</taxon>
        <taxon>Nocardiaceae</taxon>
        <taxon>Nocardia</taxon>
    </lineage>
</organism>
<reference evidence="1 2" key="1">
    <citation type="submission" date="2018-10" db="EMBL/GenBank/DDBJ databases">
        <title>Isolation from cow dung.</title>
        <authorList>
            <person name="Ling L."/>
        </authorList>
    </citation>
    <scope>NUCLEOTIDE SEQUENCE [LARGE SCALE GENOMIC DNA]</scope>
    <source>
        <strain evidence="1 2">NEAU-LL90</strain>
    </source>
</reference>
<dbReference type="InterPro" id="IPR029058">
    <property type="entry name" value="AB_hydrolase_fold"/>
</dbReference>
<dbReference type="GO" id="GO:0016787">
    <property type="term" value="F:hydrolase activity"/>
    <property type="evidence" value="ECO:0007669"/>
    <property type="project" value="UniProtKB-KW"/>
</dbReference>
<dbReference type="Gene3D" id="3.40.50.1820">
    <property type="entry name" value="alpha/beta hydrolase"/>
    <property type="match status" value="1"/>
</dbReference>
<proteinExistence type="predicted"/>
<keyword evidence="2" id="KW-1185">Reference proteome</keyword>
<dbReference type="SUPFAM" id="SSF53474">
    <property type="entry name" value="alpha/beta-Hydrolases"/>
    <property type="match status" value="1"/>
</dbReference>
<comment type="caution">
    <text evidence="1">The sequence shown here is derived from an EMBL/GenBank/DDBJ whole genome shotgun (WGS) entry which is preliminary data.</text>
</comment>
<protein>
    <submittedName>
        <fullName evidence="1">Alpha/beta hydrolase</fullName>
    </submittedName>
</protein>